<reference evidence="2" key="2">
    <citation type="submission" date="2022-08" db="EMBL/GenBank/DDBJ databases">
        <authorList>
            <person name="Dong C."/>
        </authorList>
    </citation>
    <scope>NUCLEOTIDE SEQUENCE</scope>
    <source>
        <strain evidence="2">59MF3M-4</strain>
    </source>
</reference>
<proteinExistence type="predicted"/>
<protein>
    <submittedName>
        <fullName evidence="2">Uncharacterized protein</fullName>
    </submittedName>
</protein>
<gene>
    <name evidence="2" type="ORF">NYR02_12950</name>
</gene>
<name>A0A9X2WGW9_9GAMM</name>
<feature type="coiled-coil region" evidence="1">
    <location>
        <begin position="44"/>
        <end position="71"/>
    </location>
</feature>
<reference evidence="2" key="1">
    <citation type="journal article" date="2022" name="Front. Microbiol.">
        <title>Genome-based taxonomic rearrangement of Oceanobacter-related bacteria including the description of Thalassolituus hydrocarbonoclasticus sp. nov. and Thalassolituus pacificus sp. nov. and emended description of the genus Thalassolituus.</title>
        <authorList>
            <person name="Dong C."/>
            <person name="Wei L."/>
            <person name="Wang J."/>
            <person name="Lai Q."/>
            <person name="Huang Z."/>
            <person name="Shao Z."/>
        </authorList>
    </citation>
    <scope>NUCLEOTIDE SEQUENCE</scope>
    <source>
        <strain evidence="2">59MF3M-4</strain>
    </source>
</reference>
<keyword evidence="1" id="KW-0175">Coiled coil</keyword>
<accession>A0A9X2WGW9</accession>
<evidence type="ECO:0000256" key="1">
    <source>
        <dbReference type="SAM" id="Coils"/>
    </source>
</evidence>
<sequence>MSSPLDDKKNDLIASAGKSILGVVPFAGPLLAEIIDHLVPDQRMDRLTTYVKELESRLSSAEETIVRASLNKPEGLALAEDGYIAASRAVTMDRTSYIASIVANGLSVEEMSESRQRYLLNLLSELNDEEVLWLRFFFNPVIDGDHEFRNKHKKVFKPARAYIGAPESEIEKASIQESYKEHLERLGLVESKINFDRKTGIPEFNKFSGKPRTSYTETTHLGRMLLREIGMIEAEPPSINFEPRQ</sequence>
<dbReference type="AlphaFoldDB" id="A0A9X2WGW9"/>
<evidence type="ECO:0000313" key="3">
    <source>
        <dbReference type="Proteomes" id="UP001147830"/>
    </source>
</evidence>
<dbReference type="Proteomes" id="UP001147830">
    <property type="component" value="Unassembled WGS sequence"/>
</dbReference>
<organism evidence="2 3">
    <name type="scientific">Thalassolituus pacificus</name>
    <dbReference type="NCBI Taxonomy" id="2975440"/>
    <lineage>
        <taxon>Bacteria</taxon>
        <taxon>Pseudomonadati</taxon>
        <taxon>Pseudomonadota</taxon>
        <taxon>Gammaproteobacteria</taxon>
        <taxon>Oceanospirillales</taxon>
        <taxon>Oceanospirillaceae</taxon>
        <taxon>Thalassolituus</taxon>
    </lineage>
</organism>
<evidence type="ECO:0000313" key="2">
    <source>
        <dbReference type="EMBL" id="MCT7359921.1"/>
    </source>
</evidence>
<keyword evidence="3" id="KW-1185">Reference proteome</keyword>
<comment type="caution">
    <text evidence="2">The sequence shown here is derived from an EMBL/GenBank/DDBJ whole genome shotgun (WGS) entry which is preliminary data.</text>
</comment>
<dbReference type="EMBL" id="JAOANI010000019">
    <property type="protein sequence ID" value="MCT7359921.1"/>
    <property type="molecule type" value="Genomic_DNA"/>
</dbReference>
<dbReference type="RefSeq" id="WP_260976772.1">
    <property type="nucleotide sequence ID" value="NZ_JAOANI010000019.1"/>
</dbReference>